<keyword evidence="2 5" id="KW-0547">Nucleotide-binding</keyword>
<feature type="binding site" evidence="5">
    <location>
        <position position="44"/>
    </location>
    <ligand>
        <name>ATP</name>
        <dbReference type="ChEBI" id="CHEBI:30616"/>
    </ligand>
</feature>
<accession>A0A200PWZ9</accession>
<keyword evidence="4 5" id="KW-0067">ATP-binding</keyword>
<dbReference type="SUPFAM" id="SSF56112">
    <property type="entry name" value="Protein kinase-like (PK-like)"/>
    <property type="match status" value="1"/>
</dbReference>
<dbReference type="PANTHER" id="PTHR48011:SF7">
    <property type="entry name" value="F10K1.14 PROTEIN"/>
    <property type="match status" value="1"/>
</dbReference>
<dbReference type="GO" id="GO:0004674">
    <property type="term" value="F:protein serine/threonine kinase activity"/>
    <property type="evidence" value="ECO:0007669"/>
    <property type="project" value="UniProtKB-KW"/>
</dbReference>
<keyword evidence="9" id="KW-1185">Reference proteome</keyword>
<dbReference type="InterPro" id="IPR008271">
    <property type="entry name" value="Ser/Thr_kinase_AS"/>
</dbReference>
<dbReference type="PROSITE" id="PS00107">
    <property type="entry name" value="PROTEIN_KINASE_ATP"/>
    <property type="match status" value="1"/>
</dbReference>
<protein>
    <submittedName>
        <fullName evidence="8">Protein kinase domain</fullName>
    </submittedName>
</protein>
<feature type="domain" description="Protein kinase" evidence="7">
    <location>
        <begin position="15"/>
        <end position="289"/>
    </location>
</feature>
<evidence type="ECO:0000256" key="2">
    <source>
        <dbReference type="ARBA" id="ARBA00022741"/>
    </source>
</evidence>
<dbReference type="PANTHER" id="PTHR48011">
    <property type="entry name" value="CCR4-NOT TRANSCRIPTIONAL COMPLEX SUBUNIT CAF120-RELATED"/>
    <property type="match status" value="1"/>
</dbReference>
<dbReference type="OrthoDB" id="275301at2759"/>
<dbReference type="SMART" id="SM00220">
    <property type="entry name" value="S_TKc"/>
    <property type="match status" value="1"/>
</dbReference>
<evidence type="ECO:0000259" key="7">
    <source>
        <dbReference type="PROSITE" id="PS50011"/>
    </source>
</evidence>
<dbReference type="GO" id="GO:0005524">
    <property type="term" value="F:ATP binding"/>
    <property type="evidence" value="ECO:0007669"/>
    <property type="project" value="UniProtKB-UniRule"/>
</dbReference>
<dbReference type="AlphaFoldDB" id="A0A200PWZ9"/>
<dbReference type="CDD" id="cd06606">
    <property type="entry name" value="STKc_MAPKKK"/>
    <property type="match status" value="1"/>
</dbReference>
<dbReference type="PROSITE" id="PS50011">
    <property type="entry name" value="PROTEIN_KINASE_DOM"/>
    <property type="match status" value="1"/>
</dbReference>
<dbReference type="InterPro" id="IPR000719">
    <property type="entry name" value="Prot_kinase_dom"/>
</dbReference>
<reference evidence="8 9" key="1">
    <citation type="journal article" date="2017" name="Mol. Plant">
        <title>The Genome of Medicinal Plant Macleaya cordata Provides New Insights into Benzylisoquinoline Alkaloids Metabolism.</title>
        <authorList>
            <person name="Liu X."/>
            <person name="Liu Y."/>
            <person name="Huang P."/>
            <person name="Ma Y."/>
            <person name="Qing Z."/>
            <person name="Tang Q."/>
            <person name="Cao H."/>
            <person name="Cheng P."/>
            <person name="Zheng Y."/>
            <person name="Yuan Z."/>
            <person name="Zhou Y."/>
            <person name="Liu J."/>
            <person name="Tang Z."/>
            <person name="Zhuo Y."/>
            <person name="Zhang Y."/>
            <person name="Yu L."/>
            <person name="Huang J."/>
            <person name="Yang P."/>
            <person name="Peng Q."/>
            <person name="Zhang J."/>
            <person name="Jiang W."/>
            <person name="Zhang Z."/>
            <person name="Lin K."/>
            <person name="Ro D.K."/>
            <person name="Chen X."/>
            <person name="Xiong X."/>
            <person name="Shang Y."/>
            <person name="Huang S."/>
            <person name="Zeng J."/>
        </authorList>
    </citation>
    <scope>NUCLEOTIDE SEQUENCE [LARGE SCALE GENOMIC DNA]</scope>
    <source>
        <strain evidence="9">cv. BLH2017</strain>
        <tissue evidence="8">Root</tissue>
    </source>
</reference>
<gene>
    <name evidence="8" type="ORF">BVC80_9093g79</name>
</gene>
<dbReference type="GO" id="GO:0007165">
    <property type="term" value="P:signal transduction"/>
    <property type="evidence" value="ECO:0007669"/>
    <property type="project" value="TreeGrafter"/>
</dbReference>
<dbReference type="InterPro" id="IPR017441">
    <property type="entry name" value="Protein_kinase_ATP_BS"/>
</dbReference>
<evidence type="ECO:0000313" key="8">
    <source>
        <dbReference type="EMBL" id="OVA02734.1"/>
    </source>
</evidence>
<dbReference type="InterPro" id="IPR052751">
    <property type="entry name" value="Plant_MAPKKK"/>
</dbReference>
<comment type="similarity">
    <text evidence="6">Belongs to the protein kinase superfamily.</text>
</comment>
<dbReference type="InParanoid" id="A0A200PWZ9"/>
<dbReference type="EMBL" id="MVGT01003948">
    <property type="protein sequence ID" value="OVA02734.1"/>
    <property type="molecule type" value="Genomic_DNA"/>
</dbReference>
<sequence length="477" mass="53009">MEKKSFQQSRPLLGWVRGNCIGKGSFGTVNLAVDKSNGHIFAVKSVNLKTAHPFHIQSLENEIRILQSLSSPYVIQYLNDDLEFQSGTAVYQNLHMEYMAGGTVVDLAAKFGGKGIHGYVDHEQIVRSYTRCIVSALHYIHSSGFVHCDVKGKNVLVGSTPGFAKLADFGSAKRISSDGCANLEDGGAKMMILPRGTPLWMAPEVIRQERQGPESDVWSLGCTIIEMITGNPPWKDCGPKMVHQIGFSDQVPEFPDQISELGRDFLEKCLRRDPSERWTCEELLRHQFLSTDSEIVNNQSPRCVLDWSNSEFRDDNEDEEDFQLSFINSCSLNSSSDSENLVISSAKDRISKLASVRGVVWESDGWELVRSGFVCDRAGDSFGSEGIEWTNSEFSNLISTPEEEEENTLGTGSEYLNFPSAEEETEGTKLEYLNSVGSTSFPSCCDCKAGLGCHQHGSKKWNLAVTKIKKDYHSCYL</sequence>
<comment type="caution">
    <text evidence="8">The sequence shown here is derived from an EMBL/GenBank/DDBJ whole genome shotgun (WGS) entry which is preliminary data.</text>
</comment>
<keyword evidence="1" id="KW-0808">Transferase</keyword>
<keyword evidence="6" id="KW-0723">Serine/threonine-protein kinase</keyword>
<dbReference type="InterPro" id="IPR011009">
    <property type="entry name" value="Kinase-like_dom_sf"/>
</dbReference>
<dbReference type="STRING" id="56857.A0A200PWZ9"/>
<dbReference type="Proteomes" id="UP000195402">
    <property type="component" value="Unassembled WGS sequence"/>
</dbReference>
<evidence type="ECO:0000256" key="6">
    <source>
        <dbReference type="RuleBase" id="RU000304"/>
    </source>
</evidence>
<organism evidence="8 9">
    <name type="scientific">Macleaya cordata</name>
    <name type="common">Five-seeded plume-poppy</name>
    <name type="synonym">Bocconia cordata</name>
    <dbReference type="NCBI Taxonomy" id="56857"/>
    <lineage>
        <taxon>Eukaryota</taxon>
        <taxon>Viridiplantae</taxon>
        <taxon>Streptophyta</taxon>
        <taxon>Embryophyta</taxon>
        <taxon>Tracheophyta</taxon>
        <taxon>Spermatophyta</taxon>
        <taxon>Magnoliopsida</taxon>
        <taxon>Ranunculales</taxon>
        <taxon>Papaveraceae</taxon>
        <taxon>Papaveroideae</taxon>
        <taxon>Macleaya</taxon>
    </lineage>
</organism>
<proteinExistence type="inferred from homology"/>
<dbReference type="OMA" id="THSVEWQ"/>
<name>A0A200PWZ9_MACCD</name>
<evidence type="ECO:0000256" key="1">
    <source>
        <dbReference type="ARBA" id="ARBA00022679"/>
    </source>
</evidence>
<evidence type="ECO:0000256" key="5">
    <source>
        <dbReference type="PROSITE-ProRule" id="PRU10141"/>
    </source>
</evidence>
<dbReference type="FunCoup" id="A0A200PWZ9">
    <property type="interactions" value="383"/>
</dbReference>
<evidence type="ECO:0000256" key="4">
    <source>
        <dbReference type="ARBA" id="ARBA00022840"/>
    </source>
</evidence>
<keyword evidence="3 8" id="KW-0418">Kinase</keyword>
<dbReference type="PROSITE" id="PS00108">
    <property type="entry name" value="PROTEIN_KINASE_ST"/>
    <property type="match status" value="1"/>
</dbReference>
<dbReference type="FunFam" id="1.10.510.10:FF:001090">
    <property type="entry name" value="Serine threonine protein kinase putative"/>
    <property type="match status" value="1"/>
</dbReference>
<evidence type="ECO:0000256" key="3">
    <source>
        <dbReference type="ARBA" id="ARBA00022777"/>
    </source>
</evidence>
<dbReference type="Gene3D" id="1.10.510.10">
    <property type="entry name" value="Transferase(Phosphotransferase) domain 1"/>
    <property type="match status" value="1"/>
</dbReference>
<evidence type="ECO:0000313" key="9">
    <source>
        <dbReference type="Proteomes" id="UP000195402"/>
    </source>
</evidence>
<dbReference type="Pfam" id="PF00069">
    <property type="entry name" value="Pkinase"/>
    <property type="match status" value="1"/>
</dbReference>